<evidence type="ECO:0000313" key="3">
    <source>
        <dbReference type="Proteomes" id="UP000535543"/>
    </source>
</evidence>
<keyword evidence="3" id="KW-1185">Reference proteome</keyword>
<reference evidence="2 3" key="1">
    <citation type="submission" date="2019-05" db="EMBL/GenBank/DDBJ databases">
        <authorList>
            <person name="Lee S.D."/>
        </authorList>
    </citation>
    <scope>NUCLEOTIDE SEQUENCE [LARGE SCALE GENOMIC DNA]</scope>
    <source>
        <strain evidence="2 3">YC2-7</strain>
    </source>
</reference>
<dbReference type="EMBL" id="VCQU01000002">
    <property type="protein sequence ID" value="NMN94787.1"/>
    <property type="molecule type" value="Genomic_DNA"/>
</dbReference>
<accession>A0A848KFR6</accession>
<dbReference type="PANTHER" id="PTHR39339">
    <property type="entry name" value="SLR1444 PROTEIN"/>
    <property type="match status" value="1"/>
</dbReference>
<dbReference type="RefSeq" id="WP_169585516.1">
    <property type="nucleotide sequence ID" value="NZ_VCQU01000002.1"/>
</dbReference>
<dbReference type="SMART" id="SM00880">
    <property type="entry name" value="CHAD"/>
    <property type="match status" value="1"/>
</dbReference>
<dbReference type="AlphaFoldDB" id="A0A848KFR6"/>
<evidence type="ECO:0000313" key="2">
    <source>
        <dbReference type="EMBL" id="NMN94787.1"/>
    </source>
</evidence>
<sequence>MSEPAEPAEPAGPAVVEALRSDVDRLVSAEPDVRADATDSIHQMRVATRRIRSMLRSYRLVFDRQEVNAVRLELKWLAGILGVARDAEVMAERFERLLDELPTDLVVGPIADRLVGAQRAAYTAAHNDVLAALDGDRYRDLRKHLDDLLADPPFRQPRAERKASKIFTKALAAENERLVGEVDCAAAARDDERVAALHEVRKSAKRLRYAAESAQPLGEHAADLGVEAKALQTILGDHRDAIESQRVILETCAVARAAGEDTFTYGVLYQLEGDDAQRALAQYEPALDALARVREDH</sequence>
<evidence type="ECO:0000259" key="1">
    <source>
        <dbReference type="PROSITE" id="PS51708"/>
    </source>
</evidence>
<dbReference type="InterPro" id="IPR038186">
    <property type="entry name" value="CHAD_dom_sf"/>
</dbReference>
<reference evidence="2 3" key="2">
    <citation type="submission" date="2020-06" db="EMBL/GenBank/DDBJ databases">
        <title>Antribacter stalactiti gen. nov., sp. nov., a new member of the family Nacardiaceae isolated from a cave.</title>
        <authorList>
            <person name="Kim I.S."/>
        </authorList>
    </citation>
    <scope>NUCLEOTIDE SEQUENCE [LARGE SCALE GENOMIC DNA]</scope>
    <source>
        <strain evidence="2 3">YC2-7</strain>
    </source>
</reference>
<dbReference type="Gene3D" id="1.40.20.10">
    <property type="entry name" value="CHAD domain"/>
    <property type="match status" value="1"/>
</dbReference>
<dbReference type="InterPro" id="IPR007899">
    <property type="entry name" value="CHAD_dom"/>
</dbReference>
<dbReference type="Pfam" id="PF05235">
    <property type="entry name" value="CHAD"/>
    <property type="match status" value="1"/>
</dbReference>
<dbReference type="Proteomes" id="UP000535543">
    <property type="component" value="Unassembled WGS sequence"/>
</dbReference>
<organism evidence="2 3">
    <name type="scientific">Antrihabitans stalactiti</name>
    <dbReference type="NCBI Taxonomy" id="2584121"/>
    <lineage>
        <taxon>Bacteria</taxon>
        <taxon>Bacillati</taxon>
        <taxon>Actinomycetota</taxon>
        <taxon>Actinomycetes</taxon>
        <taxon>Mycobacteriales</taxon>
        <taxon>Nocardiaceae</taxon>
        <taxon>Antrihabitans</taxon>
    </lineage>
</organism>
<protein>
    <submittedName>
        <fullName evidence="2">CHAD domain-containing protein</fullName>
    </submittedName>
</protein>
<dbReference type="PROSITE" id="PS51708">
    <property type="entry name" value="CHAD"/>
    <property type="match status" value="1"/>
</dbReference>
<gene>
    <name evidence="2" type="ORF">FGL95_07030</name>
</gene>
<dbReference type="PANTHER" id="PTHR39339:SF1">
    <property type="entry name" value="CHAD DOMAIN-CONTAINING PROTEIN"/>
    <property type="match status" value="1"/>
</dbReference>
<proteinExistence type="predicted"/>
<name>A0A848KFR6_9NOCA</name>
<comment type="caution">
    <text evidence="2">The sequence shown here is derived from an EMBL/GenBank/DDBJ whole genome shotgun (WGS) entry which is preliminary data.</text>
</comment>
<feature type="domain" description="CHAD" evidence="1">
    <location>
        <begin position="8"/>
        <end position="292"/>
    </location>
</feature>